<keyword evidence="8" id="KW-0902">Two-component regulatory system</keyword>
<dbReference type="SUPFAM" id="SSF55874">
    <property type="entry name" value="ATPase domain of HSP90 chaperone/DNA topoisomerase II/histidine kinase"/>
    <property type="match status" value="1"/>
</dbReference>
<dbReference type="SUPFAM" id="SSF47384">
    <property type="entry name" value="Homodimeric domain of signal transducing histidine kinase"/>
    <property type="match status" value="1"/>
</dbReference>
<dbReference type="PROSITE" id="PS50109">
    <property type="entry name" value="HIS_KIN"/>
    <property type="match status" value="1"/>
</dbReference>
<proteinExistence type="predicted"/>
<evidence type="ECO:0000256" key="4">
    <source>
        <dbReference type="ARBA" id="ARBA00022475"/>
    </source>
</evidence>
<dbReference type="InterPro" id="IPR050980">
    <property type="entry name" value="2C_sensor_his_kinase"/>
</dbReference>
<dbReference type="PANTHER" id="PTHR44936:SF9">
    <property type="entry name" value="SENSOR PROTEIN CREC"/>
    <property type="match status" value="1"/>
</dbReference>
<dbReference type="InterPro" id="IPR036890">
    <property type="entry name" value="HATPase_C_sf"/>
</dbReference>
<name>A0ABZ0PEM2_9PROT</name>
<dbReference type="GO" id="GO:0016301">
    <property type="term" value="F:kinase activity"/>
    <property type="evidence" value="ECO:0007669"/>
    <property type="project" value="UniProtKB-KW"/>
</dbReference>
<dbReference type="Gene3D" id="3.30.565.10">
    <property type="entry name" value="Histidine kinase-like ATPase, C-terminal domain"/>
    <property type="match status" value="1"/>
</dbReference>
<dbReference type="InterPro" id="IPR005467">
    <property type="entry name" value="His_kinase_dom"/>
</dbReference>
<evidence type="ECO:0000256" key="3">
    <source>
        <dbReference type="ARBA" id="ARBA00012438"/>
    </source>
</evidence>
<dbReference type="SMART" id="SM00387">
    <property type="entry name" value="HATPase_c"/>
    <property type="match status" value="1"/>
</dbReference>
<dbReference type="CDD" id="cd00082">
    <property type="entry name" value="HisKA"/>
    <property type="match status" value="1"/>
</dbReference>
<dbReference type="PANTHER" id="PTHR44936">
    <property type="entry name" value="SENSOR PROTEIN CREC"/>
    <property type="match status" value="1"/>
</dbReference>
<keyword evidence="11" id="KW-1185">Reference proteome</keyword>
<dbReference type="EMBL" id="CP137852">
    <property type="protein sequence ID" value="WPB83832.1"/>
    <property type="molecule type" value="Genomic_DNA"/>
</dbReference>
<evidence type="ECO:0000256" key="2">
    <source>
        <dbReference type="ARBA" id="ARBA00004651"/>
    </source>
</evidence>
<evidence type="ECO:0000313" key="10">
    <source>
        <dbReference type="EMBL" id="WPB83832.1"/>
    </source>
</evidence>
<dbReference type="Pfam" id="PF02518">
    <property type="entry name" value="HATPase_c"/>
    <property type="match status" value="1"/>
</dbReference>
<dbReference type="InterPro" id="IPR003594">
    <property type="entry name" value="HATPase_dom"/>
</dbReference>
<dbReference type="EC" id="2.7.13.3" evidence="3"/>
<dbReference type="Gene3D" id="1.10.287.130">
    <property type="match status" value="1"/>
</dbReference>
<comment type="catalytic activity">
    <reaction evidence="1">
        <text>ATP + protein L-histidine = ADP + protein N-phospho-L-histidine.</text>
        <dbReference type="EC" id="2.7.13.3"/>
    </reaction>
</comment>
<organism evidence="10 11">
    <name type="scientific">Sediminicoccus rosea</name>
    <dbReference type="NCBI Taxonomy" id="1225128"/>
    <lineage>
        <taxon>Bacteria</taxon>
        <taxon>Pseudomonadati</taxon>
        <taxon>Pseudomonadota</taxon>
        <taxon>Alphaproteobacteria</taxon>
        <taxon>Acetobacterales</taxon>
        <taxon>Roseomonadaceae</taxon>
        <taxon>Sediminicoccus</taxon>
    </lineage>
</organism>
<dbReference type="SMART" id="SM00388">
    <property type="entry name" value="HisKA"/>
    <property type="match status" value="1"/>
</dbReference>
<sequence length="347" mass="35548">MSNRPADRAPPDGVERHSIRLPWPRRPVADDGGAAQAAGEILGVIAADLGSEAAPSCAAWVSELLRNGGTAWHSITTPAEPVTLTLTLLEDGERECHALLSVARGSGEANWADRMAAARLDAMITTAGALCHAVNNTLTALLGNAEMLLETAGLPEDATLSAQLILRAGERLDGLTRQTLQLGRARHPGPGRCDPAAQLNRLAESLAKAEARGSRLEVSVASDLGSLLVEPAALDAAASHLLRNALAAGGRVALRAEREAVPAWPGFAWLRLTVEDDGPGLPPAELAFPGGGFLTSGRSGGRHPLGLASVRAFATALGGSLQGGRGALGGASLMLRLPVLDAGGSLP</sequence>
<keyword evidence="4" id="KW-1003">Cell membrane</keyword>
<dbReference type="InterPro" id="IPR036097">
    <property type="entry name" value="HisK_dim/P_sf"/>
</dbReference>
<reference evidence="10 11" key="1">
    <citation type="submission" date="2023-11" db="EMBL/GenBank/DDBJ databases">
        <title>Arctic aerobic anoxygenic photoheterotroph Sediminicoccus rosea KRV36 adapts its photosynthesis to long days of polar summer.</title>
        <authorList>
            <person name="Tomasch J."/>
            <person name="Kopejtka K."/>
            <person name="Bily T."/>
            <person name="Gardiner A.T."/>
            <person name="Gardian Z."/>
            <person name="Shivaramu S."/>
            <person name="Koblizek M."/>
            <person name="Engelhardt F."/>
            <person name="Kaftan D."/>
        </authorList>
    </citation>
    <scope>NUCLEOTIDE SEQUENCE [LARGE SCALE GENOMIC DNA]</scope>
    <source>
        <strain evidence="10 11">R-30</strain>
    </source>
</reference>
<protein>
    <recommendedName>
        <fullName evidence="3">histidine kinase</fullName>
        <ecNumber evidence="3">2.7.13.3</ecNumber>
    </recommendedName>
</protein>
<dbReference type="Pfam" id="PF00512">
    <property type="entry name" value="HisKA"/>
    <property type="match status" value="1"/>
</dbReference>
<keyword evidence="4" id="KW-0472">Membrane</keyword>
<comment type="subcellular location">
    <subcellularLocation>
        <location evidence="2">Cell membrane</location>
        <topology evidence="2">Multi-pass membrane protein</topology>
    </subcellularLocation>
</comment>
<accession>A0ABZ0PEM2</accession>
<dbReference type="Proteomes" id="UP001305521">
    <property type="component" value="Chromosome"/>
</dbReference>
<evidence type="ECO:0000313" key="11">
    <source>
        <dbReference type="Proteomes" id="UP001305521"/>
    </source>
</evidence>
<keyword evidence="6" id="KW-0808">Transferase</keyword>
<evidence type="ECO:0000256" key="5">
    <source>
        <dbReference type="ARBA" id="ARBA00022553"/>
    </source>
</evidence>
<gene>
    <name evidence="10" type="ORF">R9Z33_17160</name>
</gene>
<evidence type="ECO:0000256" key="1">
    <source>
        <dbReference type="ARBA" id="ARBA00000085"/>
    </source>
</evidence>
<dbReference type="InterPro" id="IPR003661">
    <property type="entry name" value="HisK_dim/P_dom"/>
</dbReference>
<keyword evidence="7 10" id="KW-0418">Kinase</keyword>
<feature type="domain" description="Histidine kinase" evidence="9">
    <location>
        <begin position="129"/>
        <end position="341"/>
    </location>
</feature>
<evidence type="ECO:0000256" key="7">
    <source>
        <dbReference type="ARBA" id="ARBA00022777"/>
    </source>
</evidence>
<evidence type="ECO:0000259" key="9">
    <source>
        <dbReference type="PROSITE" id="PS50109"/>
    </source>
</evidence>
<keyword evidence="5" id="KW-0597">Phosphoprotein</keyword>
<dbReference type="RefSeq" id="WP_318647789.1">
    <property type="nucleotide sequence ID" value="NZ_CP137852.1"/>
</dbReference>
<evidence type="ECO:0000256" key="8">
    <source>
        <dbReference type="ARBA" id="ARBA00023012"/>
    </source>
</evidence>
<evidence type="ECO:0000256" key="6">
    <source>
        <dbReference type="ARBA" id="ARBA00022679"/>
    </source>
</evidence>